<organism evidence="11 12">
    <name type="scientific">Archaeoglobus veneficus (strain DSM 11195 / SNP6)</name>
    <dbReference type="NCBI Taxonomy" id="693661"/>
    <lineage>
        <taxon>Archaea</taxon>
        <taxon>Methanobacteriati</taxon>
        <taxon>Methanobacteriota</taxon>
        <taxon>Archaeoglobi</taxon>
        <taxon>Archaeoglobales</taxon>
        <taxon>Archaeoglobaceae</taxon>
        <taxon>Archaeoglobus</taxon>
    </lineage>
</organism>
<evidence type="ECO:0000256" key="3">
    <source>
        <dbReference type="ARBA" id="ARBA00022602"/>
    </source>
</evidence>
<dbReference type="STRING" id="693661.Arcve_1523"/>
<dbReference type="GO" id="GO:0008318">
    <property type="term" value="F:protein prenyltransferase activity"/>
    <property type="evidence" value="ECO:0007669"/>
    <property type="project" value="InterPro"/>
</dbReference>
<dbReference type="KEGG" id="ave:Arcve_1523"/>
<dbReference type="RefSeq" id="WP_013684186.1">
    <property type="nucleotide sequence ID" value="NC_015320.1"/>
</dbReference>
<accession>F2KPC1</accession>
<comment type="cofactor">
    <cofactor evidence="1">
        <name>Zn(2+)</name>
        <dbReference type="ChEBI" id="CHEBI:29105"/>
    </cofactor>
</comment>
<reference evidence="11 12" key="1">
    <citation type="submission" date="2011-03" db="EMBL/GenBank/DDBJ databases">
        <title>The complete genome of Archaeoglobus veneficus SNP6.</title>
        <authorList>
            <consortium name="US DOE Joint Genome Institute (JGI-PGF)"/>
            <person name="Lucas S."/>
            <person name="Copeland A."/>
            <person name="Lapidus A."/>
            <person name="Bruce D."/>
            <person name="Goodwin L."/>
            <person name="Pitluck S."/>
            <person name="Kyrpides N."/>
            <person name="Mavromatis K."/>
            <person name="Pagani I."/>
            <person name="Ivanova N."/>
            <person name="Mikhailova N."/>
            <person name="Lu M."/>
            <person name="Detter J.C."/>
            <person name="Tapia R."/>
            <person name="Han C."/>
            <person name="Land M."/>
            <person name="Hauser L."/>
            <person name="Markowitz V."/>
            <person name="Cheng J.-F."/>
            <person name="Hugenholtz P."/>
            <person name="Woyke T."/>
            <person name="Wu D."/>
            <person name="Spring S."/>
            <person name="Brambilla E."/>
            <person name="Klenk H.-P."/>
            <person name="Eisen J.A."/>
        </authorList>
    </citation>
    <scope>NUCLEOTIDE SEQUENCE [LARGE SCALE GENOMIC DNA]</scope>
    <source>
        <strain>SNP6</strain>
    </source>
</reference>
<keyword evidence="7" id="KW-0862">Zinc</keyword>
<dbReference type="InterPro" id="IPR008930">
    <property type="entry name" value="Terpenoid_cyclase/PrenylTrfase"/>
</dbReference>
<keyword evidence="12" id="KW-1185">Reference proteome</keyword>
<dbReference type="HOGENOM" id="CLU_085650_0_0_2"/>
<dbReference type="AlphaFoldDB" id="F2KPC1"/>
<keyword evidence="3" id="KW-0637">Prenyltransferase</keyword>
<keyword evidence="5" id="KW-0479">Metal-binding</keyword>
<gene>
    <name evidence="11" type="ordered locus">Arcve_1523</name>
</gene>
<dbReference type="EMBL" id="CP002588">
    <property type="protein sequence ID" value="AEA47525.1"/>
    <property type="molecule type" value="Genomic_DNA"/>
</dbReference>
<evidence type="ECO:0000313" key="12">
    <source>
        <dbReference type="Proteomes" id="UP000008136"/>
    </source>
</evidence>
<evidence type="ECO:0000256" key="8">
    <source>
        <dbReference type="ARBA" id="ARBA00030816"/>
    </source>
</evidence>
<feature type="domain" description="Prenyltransferase alpha-alpha toroid" evidence="10">
    <location>
        <begin position="134"/>
        <end position="188"/>
    </location>
</feature>
<dbReference type="GO" id="GO:0046872">
    <property type="term" value="F:metal ion binding"/>
    <property type="evidence" value="ECO:0007669"/>
    <property type="project" value="UniProtKB-KW"/>
</dbReference>
<keyword evidence="4 11" id="KW-0808">Transferase</keyword>
<dbReference type="SUPFAM" id="SSF48239">
    <property type="entry name" value="Terpenoid cyclases/Protein prenyltransferases"/>
    <property type="match status" value="1"/>
</dbReference>
<comment type="similarity">
    <text evidence="2">Belongs to the protein prenyltransferase subunit beta family.</text>
</comment>
<dbReference type="CDD" id="cd00688">
    <property type="entry name" value="ISOPREN_C2_like"/>
    <property type="match status" value="1"/>
</dbReference>
<evidence type="ECO:0000256" key="5">
    <source>
        <dbReference type="ARBA" id="ARBA00022723"/>
    </source>
</evidence>
<dbReference type="Pfam" id="PF00432">
    <property type="entry name" value="Prenyltrans"/>
    <property type="match status" value="3"/>
</dbReference>
<dbReference type="Gene3D" id="1.50.10.20">
    <property type="match status" value="2"/>
</dbReference>
<dbReference type="InterPro" id="IPR045089">
    <property type="entry name" value="PGGT1B-like"/>
</dbReference>
<dbReference type="PANTHER" id="PTHR11774:SF11">
    <property type="entry name" value="GERANYLGERANYL TRANSFERASE TYPE-2 SUBUNIT BETA"/>
    <property type="match status" value="1"/>
</dbReference>
<dbReference type="eggNOG" id="arCOG04438">
    <property type="taxonomic scope" value="Archaea"/>
</dbReference>
<evidence type="ECO:0000256" key="1">
    <source>
        <dbReference type="ARBA" id="ARBA00001947"/>
    </source>
</evidence>
<sequence length="291" mass="32921">MFPRAVYNSRICDIINVERLREFVLSRRNDDGGFTFCKQLPSTLPETFYAVYILTSIGDEVPDKEKLVEFLRNSIRTEPYSIFYTLNSLNLLSEKLLDVSDLLFNRLEKITKVVPREFGSEIGTTATYSFDMPNVLKGVYILTSSLRLLGKEIPDEVKDFIMKFRKNGGFGIASPNLQETYYCVSVLGNVIERANSVVSFVREHECQGGGFTKVPNGYPPYLEDTYYAVSCFCVLGYDYASEKTARYISALQNPDGGFRRSIHGGISSLEYTYYAVASLVLPEESIGNLRE</sequence>
<proteinExistence type="inferred from homology"/>
<name>F2KPC1_ARCVS</name>
<feature type="domain" description="Prenyltransferase alpha-alpha toroid" evidence="10">
    <location>
        <begin position="193"/>
        <end position="281"/>
    </location>
</feature>
<feature type="domain" description="Prenyltransferase alpha-alpha toroid" evidence="10">
    <location>
        <begin position="18"/>
        <end position="73"/>
    </location>
</feature>
<evidence type="ECO:0000256" key="2">
    <source>
        <dbReference type="ARBA" id="ARBA00010497"/>
    </source>
</evidence>
<evidence type="ECO:0000259" key="10">
    <source>
        <dbReference type="Pfam" id="PF00432"/>
    </source>
</evidence>
<evidence type="ECO:0000256" key="4">
    <source>
        <dbReference type="ARBA" id="ARBA00022679"/>
    </source>
</evidence>
<dbReference type="InterPro" id="IPR016648">
    <property type="entry name" value="UCP016175_prenyltrans-rel"/>
</dbReference>
<evidence type="ECO:0000256" key="6">
    <source>
        <dbReference type="ARBA" id="ARBA00022737"/>
    </source>
</evidence>
<dbReference type="InterPro" id="IPR001330">
    <property type="entry name" value="Prenyltrans"/>
</dbReference>
<evidence type="ECO:0000313" key="11">
    <source>
        <dbReference type="EMBL" id="AEA47525.1"/>
    </source>
</evidence>
<dbReference type="PANTHER" id="PTHR11774">
    <property type="entry name" value="GERANYLGERANYL TRANSFERASE TYPE BETA SUBUNIT"/>
    <property type="match status" value="1"/>
</dbReference>
<evidence type="ECO:0000256" key="7">
    <source>
        <dbReference type="ARBA" id="ARBA00022833"/>
    </source>
</evidence>
<evidence type="ECO:0000256" key="9">
    <source>
        <dbReference type="ARBA" id="ARBA00032766"/>
    </source>
</evidence>
<dbReference type="Proteomes" id="UP000008136">
    <property type="component" value="Chromosome"/>
</dbReference>
<keyword evidence="6" id="KW-0677">Repeat</keyword>
<dbReference type="PIRSF" id="PIRSF016175">
    <property type="entry name" value="UCP016175"/>
    <property type="match status" value="1"/>
</dbReference>
<protein>
    <recommendedName>
        <fullName evidence="8">Geranylgeranyl transferase type II subunit beta</fullName>
    </recommendedName>
    <alternativeName>
        <fullName evidence="9">Type II protein geranyl-geranyltransferase subunit beta</fullName>
    </alternativeName>
</protein>
<dbReference type="GeneID" id="10394647"/>